<feature type="domain" description="Peptidase M13 C-terminal" evidence="2">
    <location>
        <begin position="540"/>
        <end position="721"/>
    </location>
</feature>
<dbReference type="VEuPathDB" id="VectorBase:LOC119168234"/>
<dbReference type="Gene3D" id="3.40.390.10">
    <property type="entry name" value="Collagenase (Catalytic Domain)"/>
    <property type="match status" value="1"/>
</dbReference>
<dbReference type="PANTHER" id="PTHR11733">
    <property type="entry name" value="ZINC METALLOPROTEASE FAMILY M13 NEPRILYSIN-RELATED"/>
    <property type="match status" value="1"/>
</dbReference>
<dbReference type="AlphaFoldDB" id="A0A9J6EVF5"/>
<dbReference type="PROSITE" id="PS51885">
    <property type="entry name" value="NEPRILYSIN"/>
    <property type="match status" value="1"/>
</dbReference>
<dbReference type="InterPro" id="IPR000718">
    <property type="entry name" value="Peptidase_M13"/>
</dbReference>
<feature type="region of interest" description="Disordered" evidence="1">
    <location>
        <begin position="1"/>
        <end position="31"/>
    </location>
</feature>
<organism evidence="3 4">
    <name type="scientific">Rhipicephalus microplus</name>
    <name type="common">Cattle tick</name>
    <name type="synonym">Boophilus microplus</name>
    <dbReference type="NCBI Taxonomy" id="6941"/>
    <lineage>
        <taxon>Eukaryota</taxon>
        <taxon>Metazoa</taxon>
        <taxon>Ecdysozoa</taxon>
        <taxon>Arthropoda</taxon>
        <taxon>Chelicerata</taxon>
        <taxon>Arachnida</taxon>
        <taxon>Acari</taxon>
        <taxon>Parasitiformes</taxon>
        <taxon>Ixodida</taxon>
        <taxon>Ixodoidea</taxon>
        <taxon>Ixodidae</taxon>
        <taxon>Rhipicephalinae</taxon>
        <taxon>Rhipicephalus</taxon>
        <taxon>Boophilus</taxon>
    </lineage>
</organism>
<dbReference type="EMBL" id="JABSTU010000001">
    <property type="protein sequence ID" value="KAH8038515.1"/>
    <property type="molecule type" value="Genomic_DNA"/>
</dbReference>
<evidence type="ECO:0000313" key="3">
    <source>
        <dbReference type="EMBL" id="KAH8038515.1"/>
    </source>
</evidence>
<gene>
    <name evidence="3" type="ORF">HPB51_001690</name>
</gene>
<reference evidence="3" key="1">
    <citation type="journal article" date="2020" name="Cell">
        <title>Large-Scale Comparative Analyses of Tick Genomes Elucidate Their Genetic Diversity and Vector Capacities.</title>
        <authorList>
            <consortium name="Tick Genome and Microbiome Consortium (TIGMIC)"/>
            <person name="Jia N."/>
            <person name="Wang J."/>
            <person name="Shi W."/>
            <person name="Du L."/>
            <person name="Sun Y."/>
            <person name="Zhan W."/>
            <person name="Jiang J.F."/>
            <person name="Wang Q."/>
            <person name="Zhang B."/>
            <person name="Ji P."/>
            <person name="Bell-Sakyi L."/>
            <person name="Cui X.M."/>
            <person name="Yuan T.T."/>
            <person name="Jiang B.G."/>
            <person name="Yang W.F."/>
            <person name="Lam T.T."/>
            <person name="Chang Q.C."/>
            <person name="Ding S.J."/>
            <person name="Wang X.J."/>
            <person name="Zhu J.G."/>
            <person name="Ruan X.D."/>
            <person name="Zhao L."/>
            <person name="Wei J.T."/>
            <person name="Ye R.Z."/>
            <person name="Que T.C."/>
            <person name="Du C.H."/>
            <person name="Zhou Y.H."/>
            <person name="Cheng J.X."/>
            <person name="Dai P.F."/>
            <person name="Guo W.B."/>
            <person name="Han X.H."/>
            <person name="Huang E.J."/>
            <person name="Li L.F."/>
            <person name="Wei W."/>
            <person name="Gao Y.C."/>
            <person name="Liu J.Z."/>
            <person name="Shao H.Z."/>
            <person name="Wang X."/>
            <person name="Wang C.C."/>
            <person name="Yang T.C."/>
            <person name="Huo Q.B."/>
            <person name="Li W."/>
            <person name="Chen H.Y."/>
            <person name="Chen S.E."/>
            <person name="Zhou L.G."/>
            <person name="Ni X.B."/>
            <person name="Tian J.H."/>
            <person name="Sheng Y."/>
            <person name="Liu T."/>
            <person name="Pan Y.S."/>
            <person name="Xia L.Y."/>
            <person name="Li J."/>
            <person name="Zhao F."/>
            <person name="Cao W.C."/>
        </authorList>
    </citation>
    <scope>NUCLEOTIDE SEQUENCE</scope>
    <source>
        <strain evidence="3">Rmic-2018</strain>
    </source>
</reference>
<dbReference type="InterPro" id="IPR024079">
    <property type="entry name" value="MetalloPept_cat_dom_sf"/>
</dbReference>
<sequence length="742" mass="81454">MMTSREVSTKHRRLVKGGADHGGSEKAGSCAAGGPVSFPQLAHQFHLLENRVRVAALRRVAALSWGTVNMTVTEKVGRALATCLGEHESEHDHSNVVAQLLHSLGIDWPSLKAVANRTRTFNFLQVFLTLSQNMGLPLFFQNHRIIMRDAVVEGSGTIDNPGFLNVPSNLSTRAYSIFASIKHAAEAAGIRTRDLRDSLESVHFILSVTQETRAALPKEYRVTYWDEFRKCRMADQTEYGTLEELFARRQLADNRSVSRALLLAALYGRDDLSQRLERVHRRMALAAAALHQSAQNQAPFYSTVEGVAGFSKYLPPADVLLAMINLNFPGKNQVTLTDDVYVTEGGRSAFRLAATFSADVALDDAEAAGAFVSTLLLRHLAVPSSAKLSSVLQLSKYRCFEFVQDVAPHAMSLFLAEGSVPTSDIDTAQSVIANIRLVLEAGLAVLPEAERKKASAKLREIEDVIQVPDDFHDDALLERHYASLPVFRSPFIRSYLSTLSGRAARAKASLHRRVSTARRMTHRLPMLATKPLLLPFYGLLFVPVASMMPPILVRESPEATYASLGHLVARELISALHLSASGAARNGLLVNRRFSAVVSDAIACLRRSPSSQTHHQLGVAANRQIEEVFADVVGLQAAMGALQVAAPGYRMLAPTTVLQNWTSAQLFYLSACFKWCALATKKVDGTVGSHRERCNVPIAEEPGFLTAFNCSASSRMARERKGCFQHVPINRSFQSTNEPRFT</sequence>
<accession>A0A9J6EVF5</accession>
<dbReference type="GO" id="GO:0016485">
    <property type="term" value="P:protein processing"/>
    <property type="evidence" value="ECO:0007669"/>
    <property type="project" value="TreeGrafter"/>
</dbReference>
<dbReference type="InterPro" id="IPR042089">
    <property type="entry name" value="Peptidase_M13_dom_2"/>
</dbReference>
<dbReference type="GO" id="GO:0004222">
    <property type="term" value="F:metalloendopeptidase activity"/>
    <property type="evidence" value="ECO:0007669"/>
    <property type="project" value="InterPro"/>
</dbReference>
<comment type="caution">
    <text evidence="3">The sequence shown here is derived from an EMBL/GenBank/DDBJ whole genome shotgun (WGS) entry which is preliminary data.</text>
</comment>
<protein>
    <recommendedName>
        <fullName evidence="2">Peptidase M13 C-terminal domain-containing protein</fullName>
    </recommendedName>
</protein>
<dbReference type="SUPFAM" id="SSF55486">
    <property type="entry name" value="Metalloproteases ('zincins'), catalytic domain"/>
    <property type="match status" value="1"/>
</dbReference>
<dbReference type="InterPro" id="IPR018497">
    <property type="entry name" value="Peptidase_M13_C"/>
</dbReference>
<reference evidence="3" key="2">
    <citation type="submission" date="2021-09" db="EMBL/GenBank/DDBJ databases">
        <authorList>
            <person name="Jia N."/>
            <person name="Wang J."/>
            <person name="Shi W."/>
            <person name="Du L."/>
            <person name="Sun Y."/>
            <person name="Zhan W."/>
            <person name="Jiang J."/>
            <person name="Wang Q."/>
            <person name="Zhang B."/>
            <person name="Ji P."/>
            <person name="Sakyi L.B."/>
            <person name="Cui X."/>
            <person name="Yuan T."/>
            <person name="Jiang B."/>
            <person name="Yang W."/>
            <person name="Lam T.T.-Y."/>
            <person name="Chang Q."/>
            <person name="Ding S."/>
            <person name="Wang X."/>
            <person name="Zhu J."/>
            <person name="Ruan X."/>
            <person name="Zhao L."/>
            <person name="Wei J."/>
            <person name="Que T."/>
            <person name="Du C."/>
            <person name="Cheng J."/>
            <person name="Dai P."/>
            <person name="Han X."/>
            <person name="Huang E."/>
            <person name="Gao Y."/>
            <person name="Liu J."/>
            <person name="Shao H."/>
            <person name="Ye R."/>
            <person name="Li L."/>
            <person name="Wei W."/>
            <person name="Wang X."/>
            <person name="Wang C."/>
            <person name="Huo Q."/>
            <person name="Li W."/>
            <person name="Guo W."/>
            <person name="Chen H."/>
            <person name="Chen S."/>
            <person name="Zhou L."/>
            <person name="Zhou L."/>
            <person name="Ni X."/>
            <person name="Tian J."/>
            <person name="Zhou Y."/>
            <person name="Sheng Y."/>
            <person name="Liu T."/>
            <person name="Pan Y."/>
            <person name="Xia L."/>
            <person name="Li J."/>
            <person name="Zhao F."/>
            <person name="Cao W."/>
        </authorList>
    </citation>
    <scope>NUCLEOTIDE SEQUENCE</scope>
    <source>
        <strain evidence="3">Rmic-2018</strain>
        <tissue evidence="3">Larvae</tissue>
    </source>
</reference>
<proteinExistence type="predicted"/>
<dbReference type="Proteomes" id="UP000821866">
    <property type="component" value="Chromosome 1"/>
</dbReference>
<evidence type="ECO:0000259" key="2">
    <source>
        <dbReference type="Pfam" id="PF01431"/>
    </source>
</evidence>
<evidence type="ECO:0000313" key="4">
    <source>
        <dbReference type="Proteomes" id="UP000821866"/>
    </source>
</evidence>
<dbReference type="GO" id="GO:0005886">
    <property type="term" value="C:plasma membrane"/>
    <property type="evidence" value="ECO:0007669"/>
    <property type="project" value="TreeGrafter"/>
</dbReference>
<dbReference type="Pfam" id="PF01431">
    <property type="entry name" value="Peptidase_M13"/>
    <property type="match status" value="1"/>
</dbReference>
<dbReference type="PANTHER" id="PTHR11733:SF241">
    <property type="entry name" value="GH26575P-RELATED"/>
    <property type="match status" value="1"/>
</dbReference>
<keyword evidence="4" id="KW-1185">Reference proteome</keyword>
<dbReference type="Gene3D" id="1.10.1380.10">
    <property type="entry name" value="Neutral endopeptidase , domain2"/>
    <property type="match status" value="1"/>
</dbReference>
<evidence type="ECO:0000256" key="1">
    <source>
        <dbReference type="SAM" id="MobiDB-lite"/>
    </source>
</evidence>
<name>A0A9J6EVF5_RHIMP</name>